<evidence type="ECO:0000313" key="2">
    <source>
        <dbReference type="EMBL" id="MBR1138140.1"/>
    </source>
</evidence>
<sequence>MSRDESDFRVRPGRIRNGGRGPAKPKSFVGQVMRATRKAGHTGKDFGREGRRAGARFGRGRSAVLALSLRSPTRRVVIKARVVRHRGTKFRSAPLAKHISYLKRDGVTCDGADATMFDARSDQADERAFAASVESDRHHFRFIVSPEDAADMQDLRAFTRELMRDAERDLGTRLDWIAVDHWNTDNPHIHVLVRGRGDDGQDLVISRDYISRGFRERAAERVALELGPRSEHEIKSALEREVDAEHWTGLDRALRAVADEGAGVADLRPAARGEDPELRRLMAGRAARLERLGLAEQIAPGRWTLKPGLEETLRDLALRGDIIKTMHRAIAGFGREPDVAGFALHGDQPADSVLGRLVARGLHDELKGSAYAIVDGVDGRTHHLKFADIELTGDAQLGAIVEARVYDDAQGRKRLSLATRSDLALDAQVGADGATWLDRQLLAREHVAAAGGFGADVRAAMERRIDHLAAEGLARRQGQQVVFARDLLTTLRQRELNTAASRLSAETALAYRPVGEGDPIAGIYRQRVTLASGRFAMIDDGLGFQLVPWRPALEQQLGREVRGIAISGGAVSWSFGRKLGLGL</sequence>
<dbReference type="EMBL" id="JAFCLK010000019">
    <property type="protein sequence ID" value="MBR1138140.1"/>
    <property type="molecule type" value="Genomic_DNA"/>
</dbReference>
<dbReference type="InterPro" id="IPR021795">
    <property type="entry name" value="DUF3363"/>
</dbReference>
<keyword evidence="3" id="KW-1185">Reference proteome</keyword>
<dbReference type="Proteomes" id="UP001314635">
    <property type="component" value="Unassembled WGS sequence"/>
</dbReference>
<evidence type="ECO:0000313" key="3">
    <source>
        <dbReference type="Proteomes" id="UP001314635"/>
    </source>
</evidence>
<comment type="caution">
    <text evidence="2">The sequence shown here is derived from an EMBL/GenBank/DDBJ whole genome shotgun (WGS) entry which is preliminary data.</text>
</comment>
<gene>
    <name evidence="2" type="ORF">JQ619_20405</name>
</gene>
<organism evidence="2 3">
    <name type="scientific">Bradyrhizobium denitrificans</name>
    <dbReference type="NCBI Taxonomy" id="2734912"/>
    <lineage>
        <taxon>Bacteria</taxon>
        <taxon>Pseudomonadati</taxon>
        <taxon>Pseudomonadota</taxon>
        <taxon>Alphaproteobacteria</taxon>
        <taxon>Hyphomicrobiales</taxon>
        <taxon>Nitrobacteraceae</taxon>
        <taxon>Bradyrhizobium</taxon>
    </lineage>
</organism>
<feature type="region of interest" description="Disordered" evidence="1">
    <location>
        <begin position="1"/>
        <end position="27"/>
    </location>
</feature>
<dbReference type="Pfam" id="PF11843">
    <property type="entry name" value="DUF3363"/>
    <property type="match status" value="1"/>
</dbReference>
<evidence type="ECO:0000256" key="1">
    <source>
        <dbReference type="SAM" id="MobiDB-lite"/>
    </source>
</evidence>
<feature type="compositionally biased region" description="Basic and acidic residues" evidence="1">
    <location>
        <begin position="1"/>
        <end position="10"/>
    </location>
</feature>
<proteinExistence type="predicted"/>
<protein>
    <submittedName>
        <fullName evidence="2">DUF3363 domain-containing protein</fullName>
    </submittedName>
</protein>
<accession>A0ABS5G9X5</accession>
<name>A0ABS5G9X5_9BRAD</name>
<reference evidence="3" key="1">
    <citation type="journal article" date="2021" name="ISME J.">
        <title>Evolutionary origin and ecological implication of a unique nif island in free-living Bradyrhizobium lineages.</title>
        <authorList>
            <person name="Tao J."/>
        </authorList>
    </citation>
    <scope>NUCLEOTIDE SEQUENCE [LARGE SCALE GENOMIC DNA]</scope>
    <source>
        <strain evidence="3">SZCCT0094</strain>
    </source>
</reference>
<dbReference type="RefSeq" id="WP_211400662.1">
    <property type="nucleotide sequence ID" value="NZ_JAFCLK010000019.1"/>
</dbReference>